<dbReference type="EMBL" id="LLWH01000235">
    <property type="protein sequence ID" value="KQB51535.1"/>
    <property type="molecule type" value="Genomic_DNA"/>
</dbReference>
<reference evidence="3 4" key="1">
    <citation type="submission" date="2015-10" db="EMBL/GenBank/DDBJ databases">
        <title>Pseudomonas helleri sp. nov. and Pseudomonas weihenstephanensis sp. nov., isolated from raw cows milk.</title>
        <authorList>
            <person name="Von Neubeck M."/>
            <person name="Huptas C."/>
            <person name="Wenning M."/>
            <person name="Scherer S."/>
        </authorList>
    </citation>
    <scope>NUCLEOTIDE SEQUENCE [LARGE SCALE GENOMIC DNA]</scope>
    <source>
        <strain evidence="3 4">BSTT44</strain>
    </source>
</reference>
<evidence type="ECO:0000313" key="3">
    <source>
        <dbReference type="EMBL" id="KQB51535.1"/>
    </source>
</evidence>
<dbReference type="OrthoDB" id="9758229at2"/>
<dbReference type="RefSeq" id="WP_055104946.1">
    <property type="nucleotide sequence ID" value="NZ_LLWH01000235.1"/>
</dbReference>
<gene>
    <name evidence="3" type="ORF">AQS70_17755</name>
</gene>
<dbReference type="PROSITE" id="PS50006">
    <property type="entry name" value="FHA_DOMAIN"/>
    <property type="match status" value="1"/>
</dbReference>
<dbReference type="SUPFAM" id="SSF52540">
    <property type="entry name" value="P-loop containing nucleoside triphosphate hydrolases"/>
    <property type="match status" value="1"/>
</dbReference>
<evidence type="ECO:0000256" key="1">
    <source>
        <dbReference type="SAM" id="Phobius"/>
    </source>
</evidence>
<dbReference type="Pfam" id="PF06761">
    <property type="entry name" value="IcmF-related"/>
    <property type="match status" value="1"/>
</dbReference>
<evidence type="ECO:0000259" key="2">
    <source>
        <dbReference type="PROSITE" id="PS50006"/>
    </source>
</evidence>
<keyword evidence="1" id="KW-1133">Transmembrane helix</keyword>
<dbReference type="Proteomes" id="UP000050342">
    <property type="component" value="Unassembled WGS sequence"/>
</dbReference>
<dbReference type="InterPro" id="IPR009612">
    <property type="entry name" value="IcmF-rel"/>
</dbReference>
<feature type="transmembrane region" description="Helical" evidence="1">
    <location>
        <begin position="52"/>
        <end position="71"/>
    </location>
</feature>
<feature type="transmembrane region" description="Helical" evidence="1">
    <location>
        <begin position="12"/>
        <end position="32"/>
    </location>
</feature>
<dbReference type="PANTHER" id="PTHR36153">
    <property type="entry name" value="INNER MEMBRANE PROTEIN-RELATED"/>
    <property type="match status" value="1"/>
</dbReference>
<dbReference type="InterPro" id="IPR017731">
    <property type="entry name" value="TssM1-like"/>
</dbReference>
<feature type="transmembrane region" description="Helical" evidence="1">
    <location>
        <begin position="448"/>
        <end position="466"/>
    </location>
</feature>
<sequence>MKNSMKKLGTFVCQTWVWTLVLLLSIALLVWWVGPLLAVDDYKFWADSTARLLTISALCLIWGLTMVFVSWRAGVRKKEAEDSEVGQERERREALIKASHKELRTRFKKALHTLKTSSVYRGRSERWRDELPWYLLLGPHGSGKTSLLDFSGLEFPLNKIDRKLTRDTSGTRDCEWYFAEDGVLIDTAGRFLTQDATPADASGWRTLLDLLRKRRRERPLNGVLVTLPVDALLSTDESRLSDLAEQVRLRLQEVHQTLHIEVPVYLVLSKADKLLGFTEFFEQLSREESDQVFGASFGKDQSGADVALLRAEFESLLGRLNSQVISRMHQERDTQRRGRILDFPHQLGAIGERLCLFVDMAFTGNRYQRASPLRGFYLTSSPHVKQQLDAATAQVGSELDMKAQVLPTLHSGRSHFVHHLLSRVIFPEAELAGLDKRERRRLHWGQRGLYVGALTVLGGLGLLWTASFSTNHERLDTLRELAQQGSKQRSLLSPRDDARAVLSTLDTQYAATRIFPSLIDAPLYERTGLYQGGASHPVVTRAYERELQVQLLPRVAQQLEAQIRANLNNRDRLLNSVRAYLMLGLPERRDNAWLRAWVATDWSARYPGNTAVQNGLNQHFARLLGQTVNYPLNDTLVAQARQALRSESQASVVYRMLRDQAHALAPYSFAQHLGPQASVFSGADYVIPGFYTQHGYKQYFSVQGASLVSEILRDNWILGEGSSISAMDLRKLMVELEQLYFRDYATHWSEAVGQLALQPFNNAREGAEQFAGLTSANSAVLHLLLEVRENTRLLSLAETLEALPEADDSVPKKLSDVATATATAAKASDALAASLPDTAKKALQRRFEPLHRLLDEDDGPTPDLSSALLGLNDVHLQLASLARASTPDHTVFEMAKSRMTGQRDALSQLRQASQRLPSPLNGWFNAMAEDTWRLMLSDTYQFINQRYQREVFSFYVRAIKQRYPFNAHSSSDVALNDFREFFRGQGISERFFDSYMRPFVSGEAGNYRLRSLDGQSLPMGKNYLDQMAAVQVIRQSFFAQNPAEPQVQFTLEPYNLDSSVSRSEFRFGNQSIEYRHGPIVPVTLQWPTEAENGRASLVMEKATGRPVGIEKSTGPWSLFRLLDLMQTDYLSGRDVMVLKADVGGLRANYLLMSQRTPNPFDMDVLRSFRLAEQL</sequence>
<dbReference type="STRING" id="1563157.AQS70_17755"/>
<keyword evidence="1" id="KW-0472">Membrane</keyword>
<dbReference type="InterPro" id="IPR048677">
    <property type="entry name" value="TssM1_hel"/>
</dbReference>
<proteinExistence type="predicted"/>
<dbReference type="InterPro" id="IPR053156">
    <property type="entry name" value="T6SS_TssM-like"/>
</dbReference>
<dbReference type="NCBIfam" id="TIGR03348">
    <property type="entry name" value="VI_IcmF"/>
    <property type="match status" value="1"/>
</dbReference>
<dbReference type="InterPro" id="IPR010623">
    <property type="entry name" value="IcmF_C"/>
</dbReference>
<comment type="caution">
    <text evidence="3">The sequence shown here is derived from an EMBL/GenBank/DDBJ whole genome shotgun (WGS) entry which is preliminary data.</text>
</comment>
<dbReference type="Pfam" id="PF21070">
    <property type="entry name" value="IcmF_helical"/>
    <property type="match status" value="1"/>
</dbReference>
<dbReference type="InterPro" id="IPR000253">
    <property type="entry name" value="FHA_dom"/>
</dbReference>
<keyword evidence="1" id="KW-0812">Transmembrane</keyword>
<evidence type="ECO:0000313" key="4">
    <source>
        <dbReference type="Proteomes" id="UP000050342"/>
    </source>
</evidence>
<dbReference type="InterPro" id="IPR025743">
    <property type="entry name" value="TssM1_N"/>
</dbReference>
<protein>
    <submittedName>
        <fullName evidence="3">Type VI secretion protein VasK</fullName>
    </submittedName>
</protein>
<dbReference type="InterPro" id="IPR027417">
    <property type="entry name" value="P-loop_NTPase"/>
</dbReference>
<accession>A0A0Q0X301</accession>
<dbReference type="AlphaFoldDB" id="A0A0Q0X301"/>
<feature type="domain" description="FHA" evidence="2">
    <location>
        <begin position="295"/>
        <end position="329"/>
    </location>
</feature>
<dbReference type="PANTHER" id="PTHR36153:SF1">
    <property type="entry name" value="TYPE VI SECRETION SYSTEM COMPONENT TSSM1"/>
    <property type="match status" value="1"/>
</dbReference>
<dbReference type="Pfam" id="PF14331">
    <property type="entry name" value="IcmF-related_N"/>
    <property type="match status" value="1"/>
</dbReference>
<dbReference type="Gene3D" id="3.40.50.300">
    <property type="entry name" value="P-loop containing nucleotide triphosphate hydrolases"/>
    <property type="match status" value="1"/>
</dbReference>
<organism evidence="3 4">
    <name type="scientific">Pseudomonas endophytica</name>
    <dbReference type="NCBI Taxonomy" id="1563157"/>
    <lineage>
        <taxon>Bacteria</taxon>
        <taxon>Pseudomonadati</taxon>
        <taxon>Pseudomonadota</taxon>
        <taxon>Gammaproteobacteria</taxon>
        <taxon>Pseudomonadales</taxon>
        <taxon>Pseudomonadaceae</taxon>
        <taxon>Pseudomonas</taxon>
    </lineage>
</organism>
<name>A0A0Q0X301_9PSED</name>
<dbReference type="Pfam" id="PF06744">
    <property type="entry name" value="IcmF_C"/>
    <property type="match status" value="1"/>
</dbReference>
<keyword evidence="4" id="KW-1185">Reference proteome</keyword>